<dbReference type="AlphaFoldDB" id="A0A656B0D7"/>
<proteinExistence type="predicted"/>
<dbReference type="EMBL" id="CWQY01000005">
    <property type="protein sequence ID" value="CSC34917.1"/>
    <property type="molecule type" value="Genomic_DNA"/>
</dbReference>
<gene>
    <name evidence="1" type="ORF">ERS013200_01219</name>
</gene>
<accession>A0A656B0D7</accession>
<protein>
    <submittedName>
        <fullName evidence="1">Uncharacterized protein</fullName>
    </submittedName>
</protein>
<reference evidence="1 2" key="1">
    <citation type="submission" date="2015-07" db="EMBL/GenBank/DDBJ databases">
        <authorList>
            <consortium name="Pathogen Informatics"/>
        </authorList>
    </citation>
    <scope>NUCLEOTIDE SEQUENCE [LARGE SCALE GENOMIC DNA]</scope>
    <source>
        <strain evidence="1 2">A316</strain>
    </source>
</reference>
<organism evidence="1 2">
    <name type="scientific">Vibrio cholerae</name>
    <dbReference type="NCBI Taxonomy" id="666"/>
    <lineage>
        <taxon>Bacteria</taxon>
        <taxon>Pseudomonadati</taxon>
        <taxon>Pseudomonadota</taxon>
        <taxon>Gammaproteobacteria</taxon>
        <taxon>Vibrionales</taxon>
        <taxon>Vibrionaceae</taxon>
        <taxon>Vibrio</taxon>
    </lineage>
</organism>
<evidence type="ECO:0000313" key="2">
    <source>
        <dbReference type="Proteomes" id="UP000041770"/>
    </source>
</evidence>
<dbReference type="Proteomes" id="UP000041770">
    <property type="component" value="Unassembled WGS sequence"/>
</dbReference>
<sequence>MLTSLIKRVLALFRIITRNIRRPIVVIGACFQYYTEGLIIFDDVFDTQCCGIHHTAHRATGIR</sequence>
<evidence type="ECO:0000313" key="1">
    <source>
        <dbReference type="EMBL" id="CSC34917.1"/>
    </source>
</evidence>
<name>A0A656B0D7_VIBCL</name>